<dbReference type="InterPro" id="IPR007182">
    <property type="entry name" value="MnhB"/>
</dbReference>
<evidence type="ECO:0000256" key="2">
    <source>
        <dbReference type="ARBA" id="ARBA00009425"/>
    </source>
</evidence>
<keyword evidence="3" id="KW-1003">Cell membrane</keyword>
<comment type="similarity">
    <text evidence="2">Belongs to the CPA3 antiporters (TC 2.A.63) subunit B family.</text>
</comment>
<accession>A0ABQ6FFA3</accession>
<organism evidence="9 10">
    <name type="scientific">Zoogloea oryzae</name>
    <dbReference type="NCBI Taxonomy" id="310767"/>
    <lineage>
        <taxon>Bacteria</taxon>
        <taxon>Pseudomonadati</taxon>
        <taxon>Pseudomonadota</taxon>
        <taxon>Betaproteobacteria</taxon>
        <taxon>Rhodocyclales</taxon>
        <taxon>Zoogloeaceae</taxon>
        <taxon>Zoogloea</taxon>
    </lineage>
</organism>
<dbReference type="PANTHER" id="PTHR33932:SF4">
    <property type="entry name" value="NA(+)_H(+) ANTIPORTER SUBUNIT B"/>
    <property type="match status" value="1"/>
</dbReference>
<keyword evidence="10" id="KW-1185">Reference proteome</keyword>
<evidence type="ECO:0000256" key="4">
    <source>
        <dbReference type="ARBA" id="ARBA00022692"/>
    </source>
</evidence>
<evidence type="ECO:0000256" key="6">
    <source>
        <dbReference type="ARBA" id="ARBA00023136"/>
    </source>
</evidence>
<name>A0ABQ6FFA3_9RHOO</name>
<feature type="domain" description="Na+/H+ antiporter MnhB subunit-related protein" evidence="8">
    <location>
        <begin position="13"/>
        <end position="134"/>
    </location>
</feature>
<proteinExistence type="inferred from homology"/>
<keyword evidence="6 7" id="KW-0472">Membrane</keyword>
<dbReference type="Pfam" id="PF04039">
    <property type="entry name" value="MnhB"/>
    <property type="match status" value="1"/>
</dbReference>
<evidence type="ECO:0000256" key="3">
    <source>
        <dbReference type="ARBA" id="ARBA00022475"/>
    </source>
</evidence>
<reference evidence="10" key="1">
    <citation type="journal article" date="2019" name="Int. J. Syst. Evol. Microbiol.">
        <title>The Global Catalogue of Microorganisms (GCM) 10K type strain sequencing project: providing services to taxonomists for standard genome sequencing and annotation.</title>
        <authorList>
            <consortium name="The Broad Institute Genomics Platform"/>
            <consortium name="The Broad Institute Genome Sequencing Center for Infectious Disease"/>
            <person name="Wu L."/>
            <person name="Ma J."/>
        </authorList>
    </citation>
    <scope>NUCLEOTIDE SEQUENCE [LARGE SCALE GENOMIC DNA]</scope>
    <source>
        <strain evidence="10">NBRC 102407</strain>
    </source>
</reference>
<protein>
    <submittedName>
        <fullName evidence="9">Na(+)/H(+) antiporter subunit B</fullName>
    </submittedName>
</protein>
<dbReference type="EMBL" id="BSPX01000083">
    <property type="protein sequence ID" value="GLT24293.1"/>
    <property type="molecule type" value="Genomic_DNA"/>
</dbReference>
<dbReference type="Proteomes" id="UP001157167">
    <property type="component" value="Unassembled WGS sequence"/>
</dbReference>
<comment type="caution">
    <text evidence="9">The sequence shown here is derived from an EMBL/GenBank/DDBJ whole genome shotgun (WGS) entry which is preliminary data.</text>
</comment>
<feature type="transmembrane region" description="Helical" evidence="7">
    <location>
        <begin position="71"/>
        <end position="93"/>
    </location>
</feature>
<keyword evidence="4 7" id="KW-0812">Transmembrane</keyword>
<feature type="transmembrane region" description="Helical" evidence="7">
    <location>
        <begin position="12"/>
        <end position="33"/>
    </location>
</feature>
<dbReference type="RefSeq" id="WP_284189458.1">
    <property type="nucleotide sequence ID" value="NZ_BSPX01000083.1"/>
</dbReference>
<evidence type="ECO:0000256" key="7">
    <source>
        <dbReference type="SAM" id="Phobius"/>
    </source>
</evidence>
<feature type="transmembrane region" description="Helical" evidence="7">
    <location>
        <begin position="39"/>
        <end position="59"/>
    </location>
</feature>
<dbReference type="PANTHER" id="PTHR33932">
    <property type="entry name" value="NA(+)/H(+) ANTIPORTER SUBUNIT B"/>
    <property type="match status" value="1"/>
</dbReference>
<gene>
    <name evidence="9" type="primary">mnhB</name>
    <name evidence="9" type="ORF">GCM10007933_37700</name>
</gene>
<evidence type="ECO:0000313" key="10">
    <source>
        <dbReference type="Proteomes" id="UP001157167"/>
    </source>
</evidence>
<evidence type="ECO:0000259" key="8">
    <source>
        <dbReference type="Pfam" id="PF04039"/>
    </source>
</evidence>
<dbReference type="InterPro" id="IPR050622">
    <property type="entry name" value="CPA3_antiporter_subunitB"/>
</dbReference>
<evidence type="ECO:0000313" key="9">
    <source>
        <dbReference type="EMBL" id="GLT24293.1"/>
    </source>
</evidence>
<feature type="transmembrane region" description="Helical" evidence="7">
    <location>
        <begin position="113"/>
        <end position="140"/>
    </location>
</feature>
<keyword evidence="5 7" id="KW-1133">Transmembrane helix</keyword>
<comment type="subcellular location">
    <subcellularLocation>
        <location evidence="1">Cell membrane</location>
        <topology evidence="1">Multi-pass membrane protein</topology>
    </subcellularLocation>
</comment>
<evidence type="ECO:0000256" key="1">
    <source>
        <dbReference type="ARBA" id="ARBA00004651"/>
    </source>
</evidence>
<evidence type="ECO:0000256" key="5">
    <source>
        <dbReference type="ARBA" id="ARBA00022989"/>
    </source>
</evidence>
<sequence length="144" mass="14900">MSDFRLGTREILVEQLVRLVYRPLLLAALVVWIRGHNAPGGGFIAGLLAVAATASYALAFGGRAARARLPLAPEALAALGVAMGALAGVPALVAGQPFLTHFSGELHLAGFALPWSTVMLFDLGVMLCVWGGLAALVLALGRKT</sequence>